<dbReference type="Gene3D" id="3.30.70.330">
    <property type="match status" value="3"/>
</dbReference>
<feature type="region of interest" description="Disordered" evidence="3">
    <location>
        <begin position="430"/>
        <end position="484"/>
    </location>
</feature>
<feature type="non-terminal residue" evidence="5">
    <location>
        <position position="537"/>
    </location>
</feature>
<dbReference type="FunFam" id="3.30.70.330:FF:000531">
    <property type="entry name" value="Myelin expression factor 2"/>
    <property type="match status" value="1"/>
</dbReference>
<dbReference type="OrthoDB" id="610462at2759"/>
<dbReference type="Pfam" id="PF00076">
    <property type="entry name" value="RRM_1"/>
    <property type="match status" value="3"/>
</dbReference>
<sequence>NQVQNNDERDRSRERDRNRRSDRQTRINSTSHDRSRDRNDRGGRKASDRRIYVSNIPYDFRWQDLKDLFRTEVGKVAHVELFTDENDKPRGCGIVEFEDSDSVKVAVEKMHRYDIKGRKLVVKEDFDIERDKYGRLATARNNDRVRDDRFREPPRPQGGGGGGGDNKFGNTYGLSTQFLESLGINGPLVTRVFVANLDYKVDEKKLLEVFKLAGKVLHVELGKDKDGKSRGFGVVEYDHPVESVQAISMLHNQQLYDRRMTVRLDRANEPDMPPKLPEGLKGLGMGLGAGGNRLMDVARNIPNVQANNPPVVNPISAPVLAAGAFGAGLNNVVPAQLASALTNTNAAALQASLAGGLSANLTTSSLLNSSLTNELASNLNSFGGGVGGLSSLQASLSGGQGNNSFAPRGLSKMDNDVGFGGNNSFGGSNFGGGRDFDGGFNRGDNDRGPGGGGGFSGNQGQGGGGNRQNANGSRPMSDTILIGNLPPNTTWQMLRDKFQDVGEVKFAEMRGTDMGMVRFASDWDAERAVCILLQTHL</sequence>
<evidence type="ECO:0000259" key="4">
    <source>
        <dbReference type="PROSITE" id="PS50102"/>
    </source>
</evidence>
<feature type="compositionally biased region" description="Gly residues" evidence="3">
    <location>
        <begin position="157"/>
        <end position="166"/>
    </location>
</feature>
<dbReference type="GO" id="GO:0005634">
    <property type="term" value="C:nucleus"/>
    <property type="evidence" value="ECO:0007669"/>
    <property type="project" value="TreeGrafter"/>
</dbReference>
<dbReference type="GO" id="GO:0003729">
    <property type="term" value="F:mRNA binding"/>
    <property type="evidence" value="ECO:0007669"/>
    <property type="project" value="TreeGrafter"/>
</dbReference>
<feature type="compositionally biased region" description="Gly residues" evidence="3">
    <location>
        <begin position="448"/>
        <end position="466"/>
    </location>
</feature>
<evidence type="ECO:0000313" key="6">
    <source>
        <dbReference type="Proteomes" id="UP000076502"/>
    </source>
</evidence>
<keyword evidence="1 2" id="KW-0694">RNA-binding</keyword>
<feature type="domain" description="RRM" evidence="4">
    <location>
        <begin position="190"/>
        <end position="267"/>
    </location>
</feature>
<feature type="domain" description="RRM" evidence="4">
    <location>
        <begin position="478"/>
        <end position="537"/>
    </location>
</feature>
<dbReference type="AlphaFoldDB" id="A0A154PFG0"/>
<dbReference type="PROSITE" id="PS50102">
    <property type="entry name" value="RRM"/>
    <property type="match status" value="3"/>
</dbReference>
<proteinExistence type="predicted"/>
<dbReference type="SUPFAM" id="SSF54928">
    <property type="entry name" value="RNA-binding domain, RBD"/>
    <property type="match status" value="2"/>
</dbReference>
<dbReference type="PANTHER" id="PTHR23003">
    <property type="entry name" value="RNA RECOGNITION MOTIF RRM DOMAIN CONTAINING PROTEIN"/>
    <property type="match status" value="1"/>
</dbReference>
<dbReference type="InterPro" id="IPR000504">
    <property type="entry name" value="RRM_dom"/>
</dbReference>
<dbReference type="STRING" id="178035.A0A154PFG0"/>
<keyword evidence="6" id="KW-1185">Reference proteome</keyword>
<organism evidence="5 6">
    <name type="scientific">Dufourea novaeangliae</name>
    <name type="common">Sweat bee</name>
    <dbReference type="NCBI Taxonomy" id="178035"/>
    <lineage>
        <taxon>Eukaryota</taxon>
        <taxon>Metazoa</taxon>
        <taxon>Ecdysozoa</taxon>
        <taxon>Arthropoda</taxon>
        <taxon>Hexapoda</taxon>
        <taxon>Insecta</taxon>
        <taxon>Pterygota</taxon>
        <taxon>Neoptera</taxon>
        <taxon>Endopterygota</taxon>
        <taxon>Hymenoptera</taxon>
        <taxon>Apocrita</taxon>
        <taxon>Aculeata</taxon>
        <taxon>Apoidea</taxon>
        <taxon>Anthophila</taxon>
        <taxon>Halictidae</taxon>
        <taxon>Rophitinae</taxon>
        <taxon>Dufourea</taxon>
    </lineage>
</organism>
<dbReference type="Proteomes" id="UP000076502">
    <property type="component" value="Unassembled WGS sequence"/>
</dbReference>
<dbReference type="InterPro" id="IPR050374">
    <property type="entry name" value="RRT5_SRSF_SR"/>
</dbReference>
<accession>A0A154PFG0</accession>
<feature type="region of interest" description="Disordered" evidence="3">
    <location>
        <begin position="143"/>
        <end position="167"/>
    </location>
</feature>
<dbReference type="PANTHER" id="PTHR23003:SF3">
    <property type="entry name" value="FI21236P1-RELATED"/>
    <property type="match status" value="1"/>
</dbReference>
<evidence type="ECO:0000256" key="2">
    <source>
        <dbReference type="PROSITE-ProRule" id="PRU00176"/>
    </source>
</evidence>
<feature type="non-terminal residue" evidence="5">
    <location>
        <position position="1"/>
    </location>
</feature>
<gene>
    <name evidence="5" type="ORF">WN55_01167</name>
</gene>
<feature type="region of interest" description="Disordered" evidence="3">
    <location>
        <begin position="1"/>
        <end position="48"/>
    </location>
</feature>
<dbReference type="GO" id="GO:0005737">
    <property type="term" value="C:cytoplasm"/>
    <property type="evidence" value="ECO:0007669"/>
    <property type="project" value="TreeGrafter"/>
</dbReference>
<dbReference type="InterPro" id="IPR012677">
    <property type="entry name" value="Nucleotide-bd_a/b_plait_sf"/>
</dbReference>
<dbReference type="EMBL" id="KQ434886">
    <property type="protein sequence ID" value="KZC10184.1"/>
    <property type="molecule type" value="Genomic_DNA"/>
</dbReference>
<name>A0A154PFG0_DUFNO</name>
<feature type="domain" description="RRM" evidence="4">
    <location>
        <begin position="49"/>
        <end position="127"/>
    </location>
</feature>
<feature type="compositionally biased region" description="Basic and acidic residues" evidence="3">
    <location>
        <begin position="143"/>
        <end position="154"/>
    </location>
</feature>
<protein>
    <submittedName>
        <fullName evidence="5">Myelin expression factor 2</fullName>
    </submittedName>
</protein>
<reference evidence="5 6" key="1">
    <citation type="submission" date="2015-07" db="EMBL/GenBank/DDBJ databases">
        <title>The genome of Dufourea novaeangliae.</title>
        <authorList>
            <person name="Pan H."/>
            <person name="Kapheim K."/>
        </authorList>
    </citation>
    <scope>NUCLEOTIDE SEQUENCE [LARGE SCALE GENOMIC DNA]</scope>
    <source>
        <strain evidence="5">0120121106</strain>
        <tissue evidence="5">Whole body</tissue>
    </source>
</reference>
<evidence type="ECO:0000313" key="5">
    <source>
        <dbReference type="EMBL" id="KZC10184.1"/>
    </source>
</evidence>
<dbReference type="SMART" id="SM00360">
    <property type="entry name" value="RRM"/>
    <property type="match status" value="3"/>
</dbReference>
<evidence type="ECO:0000256" key="3">
    <source>
        <dbReference type="SAM" id="MobiDB-lite"/>
    </source>
</evidence>
<dbReference type="InterPro" id="IPR035979">
    <property type="entry name" value="RBD_domain_sf"/>
</dbReference>
<evidence type="ECO:0000256" key="1">
    <source>
        <dbReference type="ARBA" id="ARBA00022884"/>
    </source>
</evidence>